<dbReference type="GO" id="GO:0046654">
    <property type="term" value="P:tetrahydrofolate biosynthetic process"/>
    <property type="evidence" value="ECO:0007669"/>
    <property type="project" value="UniProtKB-UniPathway"/>
</dbReference>
<dbReference type="AlphaFoldDB" id="A0A1I4YAI0"/>
<dbReference type="PROSITE" id="PS00793">
    <property type="entry name" value="DHPS_2"/>
    <property type="match status" value="1"/>
</dbReference>
<dbReference type="GO" id="GO:0005829">
    <property type="term" value="C:cytosol"/>
    <property type="evidence" value="ECO:0007669"/>
    <property type="project" value="TreeGrafter"/>
</dbReference>
<evidence type="ECO:0000256" key="10">
    <source>
        <dbReference type="ARBA" id="ARBA00022842"/>
    </source>
</evidence>
<evidence type="ECO:0000256" key="11">
    <source>
        <dbReference type="ARBA" id="ARBA00022909"/>
    </source>
</evidence>
<keyword evidence="8 14" id="KW-0808">Transferase</keyword>
<dbReference type="PROSITE" id="PS00792">
    <property type="entry name" value="DHPS_1"/>
    <property type="match status" value="1"/>
</dbReference>
<evidence type="ECO:0000256" key="6">
    <source>
        <dbReference type="ARBA" id="ARBA00012458"/>
    </source>
</evidence>
<dbReference type="STRING" id="53341.SAMN05421579_101118"/>
<evidence type="ECO:0000256" key="5">
    <source>
        <dbReference type="ARBA" id="ARBA00011738"/>
    </source>
</evidence>
<evidence type="ECO:0000313" key="16">
    <source>
        <dbReference type="EMBL" id="SFN35066.1"/>
    </source>
</evidence>
<dbReference type="PANTHER" id="PTHR20941:SF1">
    <property type="entry name" value="FOLIC ACID SYNTHESIS PROTEIN FOL1"/>
    <property type="match status" value="1"/>
</dbReference>
<evidence type="ECO:0000313" key="17">
    <source>
        <dbReference type="Proteomes" id="UP000199011"/>
    </source>
</evidence>
<comment type="function">
    <text evidence="13 14">Catalyzes the condensation of para-aminobenzoate (pABA) with 6-hydroxymethyl-7,8-dihydropterin diphosphate (DHPt-PP) to form 7,8-dihydropteroate (H2Pte), the immediate precursor of folate derivatives.</text>
</comment>
<dbReference type="Pfam" id="PF00809">
    <property type="entry name" value="Pterin_bind"/>
    <property type="match status" value="1"/>
</dbReference>
<keyword evidence="17" id="KW-1185">Reference proteome</keyword>
<dbReference type="OrthoDB" id="9811744at2"/>
<evidence type="ECO:0000256" key="14">
    <source>
        <dbReference type="RuleBase" id="RU361205"/>
    </source>
</evidence>
<evidence type="ECO:0000256" key="3">
    <source>
        <dbReference type="ARBA" id="ARBA00004763"/>
    </source>
</evidence>
<dbReference type="PANTHER" id="PTHR20941">
    <property type="entry name" value="FOLATE SYNTHESIS PROTEINS"/>
    <property type="match status" value="1"/>
</dbReference>
<dbReference type="UniPathway" id="UPA00077">
    <property type="reaction ID" value="UER00156"/>
</dbReference>
<dbReference type="EC" id="2.5.1.15" evidence="6 14"/>
<dbReference type="SUPFAM" id="SSF51717">
    <property type="entry name" value="Dihydropteroate synthetase-like"/>
    <property type="match status" value="1"/>
</dbReference>
<dbReference type="GO" id="GO:0046656">
    <property type="term" value="P:folic acid biosynthetic process"/>
    <property type="evidence" value="ECO:0007669"/>
    <property type="project" value="UniProtKB-KW"/>
</dbReference>
<keyword evidence="10 14" id="KW-0460">Magnesium</keyword>
<sequence length="284" mass="30754">MKLTARGSVLNLSCPQVMGILNVTPDSFSDGGTHNTFDIALKHAAKMIEEGATIIDVGGESTRPGADEVSEQEELDRVIPVIEALAQRFDTWISVDTSKAAVMRESAKAGAHIINDIRSLQEPGALDAAAQSGLPICLMHMQGQPRTMQTEPHYEDVLSEVKTFLIQQIERCIMAGIARNNLILDPGFGFGKNLSHNYQLLARLQEFHYLGLPILAGMSRKSMIGQLLDVPPQERATGSVACAVIAAIKGAQIIRVHDVKETVQAMQIVHATLSANMACKEYGI</sequence>
<comment type="similarity">
    <text evidence="4 14">Belongs to the DHPS family.</text>
</comment>
<organism evidence="16 17">
    <name type="scientific">Xenorhabdus japonica</name>
    <dbReference type="NCBI Taxonomy" id="53341"/>
    <lineage>
        <taxon>Bacteria</taxon>
        <taxon>Pseudomonadati</taxon>
        <taxon>Pseudomonadota</taxon>
        <taxon>Gammaproteobacteria</taxon>
        <taxon>Enterobacterales</taxon>
        <taxon>Morganellaceae</taxon>
        <taxon>Xenorhabdus</taxon>
    </lineage>
</organism>
<dbReference type="GO" id="GO:0046872">
    <property type="term" value="F:metal ion binding"/>
    <property type="evidence" value="ECO:0007669"/>
    <property type="project" value="UniProtKB-KW"/>
</dbReference>
<keyword evidence="11 14" id="KW-0289">Folate biosynthesis</keyword>
<name>A0A1I4YAI0_9GAMM</name>
<evidence type="ECO:0000256" key="2">
    <source>
        <dbReference type="ARBA" id="ARBA00001946"/>
    </source>
</evidence>
<evidence type="ECO:0000256" key="9">
    <source>
        <dbReference type="ARBA" id="ARBA00022723"/>
    </source>
</evidence>
<keyword evidence="9 14" id="KW-0479">Metal-binding</keyword>
<feature type="domain" description="Pterin-binding" evidence="15">
    <location>
        <begin position="15"/>
        <end position="267"/>
    </location>
</feature>
<dbReference type="InterPro" id="IPR058146">
    <property type="entry name" value="DHPS"/>
</dbReference>
<dbReference type="Proteomes" id="UP000199011">
    <property type="component" value="Unassembled WGS sequence"/>
</dbReference>
<comment type="catalytic activity">
    <reaction evidence="1">
        <text>(7,8-dihydropterin-6-yl)methyl diphosphate + 4-aminobenzoate = 7,8-dihydropteroate + diphosphate</text>
        <dbReference type="Rhea" id="RHEA:19949"/>
        <dbReference type="ChEBI" id="CHEBI:17836"/>
        <dbReference type="ChEBI" id="CHEBI:17839"/>
        <dbReference type="ChEBI" id="CHEBI:33019"/>
        <dbReference type="ChEBI" id="CHEBI:72950"/>
        <dbReference type="EC" id="2.5.1.15"/>
    </reaction>
</comment>
<proteinExistence type="inferred from homology"/>
<dbReference type="NCBIfam" id="NF008625">
    <property type="entry name" value="PRK11613.1"/>
    <property type="match status" value="1"/>
</dbReference>
<dbReference type="CDD" id="cd00739">
    <property type="entry name" value="DHPS"/>
    <property type="match status" value="1"/>
</dbReference>
<gene>
    <name evidence="16" type="ORF">SAMN05421579_101118</name>
</gene>
<reference evidence="17" key="1">
    <citation type="submission" date="2016-10" db="EMBL/GenBank/DDBJ databases">
        <authorList>
            <person name="Varghese N."/>
            <person name="Submissions S."/>
        </authorList>
    </citation>
    <scope>NUCLEOTIDE SEQUENCE [LARGE SCALE GENOMIC DNA]</scope>
    <source>
        <strain evidence="17">DSM 16522</strain>
    </source>
</reference>
<evidence type="ECO:0000256" key="12">
    <source>
        <dbReference type="ARBA" id="ARBA00030193"/>
    </source>
</evidence>
<evidence type="ECO:0000256" key="4">
    <source>
        <dbReference type="ARBA" id="ARBA00009503"/>
    </source>
</evidence>
<comment type="cofactor">
    <cofactor evidence="2 14">
        <name>Mg(2+)</name>
        <dbReference type="ChEBI" id="CHEBI:18420"/>
    </cofactor>
</comment>
<evidence type="ECO:0000256" key="1">
    <source>
        <dbReference type="ARBA" id="ARBA00000012"/>
    </source>
</evidence>
<dbReference type="EMBL" id="FOVO01000001">
    <property type="protein sequence ID" value="SFN35066.1"/>
    <property type="molecule type" value="Genomic_DNA"/>
</dbReference>
<comment type="pathway">
    <text evidence="3 14">Cofactor biosynthesis; tetrahydrofolate biosynthesis; 7,8-dihydrofolate from 2-amino-4-hydroxy-6-hydroxymethyl-7,8-dihydropteridine diphosphate and 4-aminobenzoate: step 1/2.</text>
</comment>
<dbReference type="PROSITE" id="PS50972">
    <property type="entry name" value="PTERIN_BINDING"/>
    <property type="match status" value="1"/>
</dbReference>
<evidence type="ECO:0000256" key="7">
    <source>
        <dbReference type="ARBA" id="ARBA00016919"/>
    </source>
</evidence>
<comment type="subunit">
    <text evidence="5">Homodimer.</text>
</comment>
<dbReference type="InterPro" id="IPR011005">
    <property type="entry name" value="Dihydropteroate_synth-like_sf"/>
</dbReference>
<dbReference type="GO" id="GO:0004156">
    <property type="term" value="F:dihydropteroate synthase activity"/>
    <property type="evidence" value="ECO:0007669"/>
    <property type="project" value="UniProtKB-EC"/>
</dbReference>
<dbReference type="InterPro" id="IPR006390">
    <property type="entry name" value="DHP_synth_dom"/>
</dbReference>
<evidence type="ECO:0000256" key="13">
    <source>
        <dbReference type="ARBA" id="ARBA00053449"/>
    </source>
</evidence>
<dbReference type="Gene3D" id="3.20.20.20">
    <property type="entry name" value="Dihydropteroate synthase-like"/>
    <property type="match status" value="1"/>
</dbReference>
<dbReference type="NCBIfam" id="TIGR01496">
    <property type="entry name" value="DHPS"/>
    <property type="match status" value="1"/>
</dbReference>
<dbReference type="RefSeq" id="WP_092516839.1">
    <property type="nucleotide sequence ID" value="NZ_CAWRAH010000084.1"/>
</dbReference>
<accession>A0A1I4YAI0</accession>
<dbReference type="InterPro" id="IPR000489">
    <property type="entry name" value="Pterin-binding_dom"/>
</dbReference>
<dbReference type="FunFam" id="3.20.20.20:FF:000004">
    <property type="entry name" value="Dihydropteroate synthase"/>
    <property type="match status" value="1"/>
</dbReference>
<dbReference type="InterPro" id="IPR045031">
    <property type="entry name" value="DHP_synth-like"/>
</dbReference>
<protein>
    <recommendedName>
        <fullName evidence="7 14">Dihydropteroate synthase</fullName>
        <shortName evidence="14">DHPS</shortName>
        <ecNumber evidence="6 14">2.5.1.15</ecNumber>
    </recommendedName>
    <alternativeName>
        <fullName evidence="12 14">Dihydropteroate pyrophosphorylase</fullName>
    </alternativeName>
</protein>
<evidence type="ECO:0000256" key="8">
    <source>
        <dbReference type="ARBA" id="ARBA00022679"/>
    </source>
</evidence>
<evidence type="ECO:0000259" key="15">
    <source>
        <dbReference type="PROSITE" id="PS50972"/>
    </source>
</evidence>